<dbReference type="InterPro" id="IPR010439">
    <property type="entry name" value="MUN_dom"/>
</dbReference>
<dbReference type="Proteomes" id="UP000324222">
    <property type="component" value="Unassembled WGS sequence"/>
</dbReference>
<dbReference type="PANTHER" id="PTHR12166:SF8">
    <property type="entry name" value="CALCIUM-DEPENDENT SECRETION ACTIVATOR"/>
    <property type="match status" value="1"/>
</dbReference>
<dbReference type="PANTHER" id="PTHR12166">
    <property type="entry name" value="CALCIUM-DEPENDENT SECRETION ACTIVATOR"/>
    <property type="match status" value="1"/>
</dbReference>
<reference evidence="3 4" key="1">
    <citation type="submission" date="2019-05" db="EMBL/GenBank/DDBJ databases">
        <title>Another draft genome of Portunus trituberculatus and its Hox gene families provides insights of decapod evolution.</title>
        <authorList>
            <person name="Jeong J.-H."/>
            <person name="Song I."/>
            <person name="Kim S."/>
            <person name="Choi T."/>
            <person name="Kim D."/>
            <person name="Ryu S."/>
            <person name="Kim W."/>
        </authorList>
    </citation>
    <scope>NUCLEOTIDE SEQUENCE [LARGE SCALE GENOMIC DNA]</scope>
    <source>
        <tissue evidence="3">Muscle</tissue>
    </source>
</reference>
<dbReference type="GO" id="GO:0098793">
    <property type="term" value="C:presynapse"/>
    <property type="evidence" value="ECO:0007669"/>
    <property type="project" value="GOC"/>
</dbReference>
<organism evidence="3 4">
    <name type="scientific">Portunus trituberculatus</name>
    <name type="common">Swimming crab</name>
    <name type="synonym">Neptunus trituberculatus</name>
    <dbReference type="NCBI Taxonomy" id="210409"/>
    <lineage>
        <taxon>Eukaryota</taxon>
        <taxon>Metazoa</taxon>
        <taxon>Ecdysozoa</taxon>
        <taxon>Arthropoda</taxon>
        <taxon>Crustacea</taxon>
        <taxon>Multicrustacea</taxon>
        <taxon>Malacostraca</taxon>
        <taxon>Eumalacostraca</taxon>
        <taxon>Eucarida</taxon>
        <taxon>Decapoda</taxon>
        <taxon>Pleocyemata</taxon>
        <taxon>Brachyura</taxon>
        <taxon>Eubrachyura</taxon>
        <taxon>Portunoidea</taxon>
        <taxon>Portunidae</taxon>
        <taxon>Portuninae</taxon>
        <taxon>Portunus</taxon>
    </lineage>
</organism>
<evidence type="ECO:0000259" key="2">
    <source>
        <dbReference type="Pfam" id="PF06292"/>
    </source>
</evidence>
<keyword evidence="1" id="KW-0472">Membrane</keyword>
<evidence type="ECO:0000256" key="1">
    <source>
        <dbReference type="SAM" id="Phobius"/>
    </source>
</evidence>
<dbReference type="EMBL" id="VSRR010016407">
    <property type="protein sequence ID" value="MPC59269.1"/>
    <property type="molecule type" value="Genomic_DNA"/>
</dbReference>
<dbReference type="InterPro" id="IPR033227">
    <property type="entry name" value="CAPS"/>
</dbReference>
<keyword evidence="1" id="KW-1133">Transmembrane helix</keyword>
<dbReference type="GO" id="GO:1990504">
    <property type="term" value="P:dense core granule exocytosis"/>
    <property type="evidence" value="ECO:0007669"/>
    <property type="project" value="InterPro"/>
</dbReference>
<dbReference type="GO" id="GO:0016079">
    <property type="term" value="P:synaptic vesicle exocytosis"/>
    <property type="evidence" value="ECO:0007669"/>
    <property type="project" value="InterPro"/>
</dbReference>
<feature type="transmembrane region" description="Helical" evidence="1">
    <location>
        <begin position="100"/>
        <end position="125"/>
    </location>
</feature>
<name>A0A5B7GNT6_PORTR</name>
<proteinExistence type="predicted"/>
<dbReference type="OrthoDB" id="10063282at2759"/>
<gene>
    <name evidence="3" type="primary">Cadps_1</name>
    <name evidence="3" type="ORF">E2C01_053285</name>
</gene>
<accession>A0A5B7GNT6</accession>
<protein>
    <submittedName>
        <fullName evidence="3">Calcium-dependent secretion activator</fullName>
    </submittedName>
</protein>
<comment type="caution">
    <text evidence="3">The sequence shown here is derived from an EMBL/GenBank/DDBJ whole genome shotgun (WGS) entry which is preliminary data.</text>
</comment>
<keyword evidence="1" id="KW-0812">Transmembrane</keyword>
<evidence type="ECO:0000313" key="3">
    <source>
        <dbReference type="EMBL" id="MPC59269.1"/>
    </source>
</evidence>
<evidence type="ECO:0000313" key="4">
    <source>
        <dbReference type="Proteomes" id="UP000324222"/>
    </source>
</evidence>
<feature type="domain" description="MUN" evidence="2">
    <location>
        <begin position="31"/>
        <end position="78"/>
    </location>
</feature>
<sequence>MFIELVPWADRTVETGSGAGSAGNQKSTADNLKNGRFHQHLRETFAPMVVRYVDLMESSIAQSIHKGFEKERWENKGLVWRPLVENTQSKINYLLSKYDILLIHFIVCVIFCFMLALIHFFTVILKQHVCKYTSIL</sequence>
<dbReference type="AlphaFoldDB" id="A0A5B7GNT6"/>
<keyword evidence="4" id="KW-1185">Reference proteome</keyword>
<dbReference type="Pfam" id="PF06292">
    <property type="entry name" value="MUN"/>
    <property type="match status" value="1"/>
</dbReference>